<organism evidence="5 6">
    <name type="scientific">Callorhinchus milii</name>
    <name type="common">Ghost shark</name>
    <dbReference type="NCBI Taxonomy" id="7868"/>
    <lineage>
        <taxon>Eukaryota</taxon>
        <taxon>Metazoa</taxon>
        <taxon>Chordata</taxon>
        <taxon>Craniata</taxon>
        <taxon>Vertebrata</taxon>
        <taxon>Chondrichthyes</taxon>
        <taxon>Holocephali</taxon>
        <taxon>Chimaeriformes</taxon>
        <taxon>Callorhinchidae</taxon>
        <taxon>Callorhinchus</taxon>
    </lineage>
</organism>
<feature type="coiled-coil region" evidence="2">
    <location>
        <begin position="61"/>
        <end position="131"/>
    </location>
</feature>
<feature type="compositionally biased region" description="Pro residues" evidence="3">
    <location>
        <begin position="1136"/>
        <end position="1148"/>
    </location>
</feature>
<proteinExistence type="predicted"/>
<feature type="compositionally biased region" description="Polar residues" evidence="3">
    <location>
        <begin position="1"/>
        <end position="14"/>
    </location>
</feature>
<feature type="compositionally biased region" description="Basic and acidic residues" evidence="3">
    <location>
        <begin position="499"/>
        <end position="516"/>
    </location>
</feature>
<dbReference type="AlphaFoldDB" id="A0A4W3H6G4"/>
<reference evidence="5" key="5">
    <citation type="submission" date="2025-09" db="UniProtKB">
        <authorList>
            <consortium name="Ensembl"/>
        </authorList>
    </citation>
    <scope>IDENTIFICATION</scope>
</reference>
<feature type="region of interest" description="Disordered" evidence="3">
    <location>
        <begin position="1086"/>
        <end position="1151"/>
    </location>
</feature>
<dbReference type="Proteomes" id="UP000314986">
    <property type="component" value="Unassembled WGS sequence"/>
</dbReference>
<evidence type="ECO:0000313" key="5">
    <source>
        <dbReference type="Ensembl" id="ENSCMIP00000012408.1"/>
    </source>
</evidence>
<protein>
    <submittedName>
        <fullName evidence="5">Family with sequence similarity 184 member Ab</fullName>
    </submittedName>
</protein>
<dbReference type="Ensembl" id="ENSCMIT00000012696.1">
    <property type="protein sequence ID" value="ENSCMIP00000012408.1"/>
    <property type="gene ID" value="ENSCMIG00000006316.1"/>
</dbReference>
<evidence type="ECO:0000256" key="3">
    <source>
        <dbReference type="SAM" id="MobiDB-lite"/>
    </source>
</evidence>
<feature type="coiled-coil region" evidence="2">
    <location>
        <begin position="298"/>
        <end position="367"/>
    </location>
</feature>
<feature type="region of interest" description="Disordered" evidence="3">
    <location>
        <begin position="1"/>
        <end position="31"/>
    </location>
</feature>
<dbReference type="GeneTree" id="ENSGT00530000063669"/>
<reference evidence="6" key="2">
    <citation type="journal article" date="2007" name="PLoS Biol.">
        <title>Survey sequencing and comparative analysis of the elephant shark (Callorhinchus milii) genome.</title>
        <authorList>
            <person name="Venkatesh B."/>
            <person name="Kirkness E.F."/>
            <person name="Loh Y.H."/>
            <person name="Halpern A.L."/>
            <person name="Lee A.P."/>
            <person name="Johnson J."/>
            <person name="Dandona N."/>
            <person name="Viswanathan L.D."/>
            <person name="Tay A."/>
            <person name="Venter J.C."/>
            <person name="Strausberg R.L."/>
            <person name="Brenner S."/>
        </authorList>
    </citation>
    <scope>NUCLEOTIDE SEQUENCE [LARGE SCALE GENOMIC DNA]</scope>
</reference>
<evidence type="ECO:0000259" key="4">
    <source>
        <dbReference type="Pfam" id="PF15665"/>
    </source>
</evidence>
<feature type="coiled-coil region" evidence="2">
    <location>
        <begin position="597"/>
        <end position="665"/>
    </location>
</feature>
<feature type="region of interest" description="Disordered" evidence="3">
    <location>
        <begin position="496"/>
        <end position="516"/>
    </location>
</feature>
<dbReference type="InParanoid" id="A0A4W3H6G4"/>
<keyword evidence="6" id="KW-1185">Reference proteome</keyword>
<accession>A0A4W3H6G4</accession>
<name>A0A4W3H6G4_CALMI</name>
<dbReference type="OMA" id="MCKKVAQ"/>
<dbReference type="PANTHER" id="PTHR18870:SF7">
    <property type="entry name" value="PROTEIN FAM184A"/>
    <property type="match status" value="1"/>
</dbReference>
<feature type="coiled-coil region" evidence="2">
    <location>
        <begin position="872"/>
        <end position="1003"/>
    </location>
</feature>
<dbReference type="Pfam" id="PF15665">
    <property type="entry name" value="FAM184"/>
    <property type="match status" value="1"/>
</dbReference>
<dbReference type="PANTHER" id="PTHR18870">
    <property type="entry name" value="PROTEIN TAG-278-RELATED"/>
    <property type="match status" value="1"/>
</dbReference>
<feature type="coiled-coil region" evidence="2">
    <location>
        <begin position="795"/>
        <end position="833"/>
    </location>
</feature>
<evidence type="ECO:0000256" key="1">
    <source>
        <dbReference type="ARBA" id="ARBA00023054"/>
    </source>
</evidence>
<reference evidence="5" key="4">
    <citation type="submission" date="2025-08" db="UniProtKB">
        <authorList>
            <consortium name="Ensembl"/>
        </authorList>
    </citation>
    <scope>IDENTIFICATION</scope>
</reference>
<reference evidence="6" key="3">
    <citation type="journal article" date="2014" name="Nature">
        <title>Elephant shark genome provides unique insights into gnathostome evolution.</title>
        <authorList>
            <consortium name="International Elephant Shark Genome Sequencing Consortium"/>
            <person name="Venkatesh B."/>
            <person name="Lee A.P."/>
            <person name="Ravi V."/>
            <person name="Maurya A.K."/>
            <person name="Lian M.M."/>
            <person name="Swann J.B."/>
            <person name="Ohta Y."/>
            <person name="Flajnik M.F."/>
            <person name="Sutoh Y."/>
            <person name="Kasahara M."/>
            <person name="Hoon S."/>
            <person name="Gangu V."/>
            <person name="Roy S.W."/>
            <person name="Irimia M."/>
            <person name="Korzh V."/>
            <person name="Kondrychyn I."/>
            <person name="Lim Z.W."/>
            <person name="Tay B.H."/>
            <person name="Tohari S."/>
            <person name="Kong K.W."/>
            <person name="Ho S."/>
            <person name="Lorente-Galdos B."/>
            <person name="Quilez J."/>
            <person name="Marques-Bonet T."/>
            <person name="Raney B.J."/>
            <person name="Ingham P.W."/>
            <person name="Tay A."/>
            <person name="Hillier L.W."/>
            <person name="Minx P."/>
            <person name="Boehm T."/>
            <person name="Wilson R.K."/>
            <person name="Brenner S."/>
            <person name="Warren W.C."/>
        </authorList>
    </citation>
    <scope>NUCLEOTIDE SEQUENCE [LARGE SCALE GENOMIC DNA]</scope>
</reference>
<evidence type="ECO:0000256" key="2">
    <source>
        <dbReference type="SAM" id="Coils"/>
    </source>
</evidence>
<feature type="coiled-coil region" evidence="2">
    <location>
        <begin position="223"/>
        <end position="250"/>
    </location>
</feature>
<reference evidence="6" key="1">
    <citation type="journal article" date="2006" name="Science">
        <title>Ancient noncoding elements conserved in the human genome.</title>
        <authorList>
            <person name="Venkatesh B."/>
            <person name="Kirkness E.F."/>
            <person name="Loh Y.H."/>
            <person name="Halpern A.L."/>
            <person name="Lee A.P."/>
            <person name="Johnson J."/>
            <person name="Dandona N."/>
            <person name="Viswanathan L.D."/>
            <person name="Tay A."/>
            <person name="Venter J.C."/>
            <person name="Strausberg R.L."/>
            <person name="Brenner S."/>
        </authorList>
    </citation>
    <scope>NUCLEOTIDE SEQUENCE [LARGE SCALE GENOMIC DNA]</scope>
</reference>
<dbReference type="InterPro" id="IPR039478">
    <property type="entry name" value="FAM184A/B_N"/>
</dbReference>
<evidence type="ECO:0000313" key="6">
    <source>
        <dbReference type="Proteomes" id="UP000314986"/>
    </source>
</evidence>
<feature type="coiled-coil region" evidence="2">
    <location>
        <begin position="718"/>
        <end position="763"/>
    </location>
</feature>
<feature type="domain" description="Protein FAM184A/B N-terminal" evidence="4">
    <location>
        <begin position="57"/>
        <end position="267"/>
    </location>
</feature>
<sequence length="1160" mass="136419">MATGMSWQQQQQHYSGAAASQPGAGGGQPASVSHWAAEYNQDLHLKMSKKIAQLTKVIYALNTKNDEHEVAIQTLKEAHEEEIQKILIETREKILQYKSKISEEVEVRKRIQSLEESLEQHEKVKQQVLAEFGAYKQKVEEAQLRMETNHLQGVVVMSREIQEMKKTFEEKLQHFMQLEFQFKQHNEVTLEDLQTMHKLEIQELLRTHHNQYDTLNKEKGKLEQVHQAELDALNNKIEEFKLEKVKLVDEFEAKLRKAQAFYEHELEALKQSQKLSSESLLLWKQKDTELKIEFQTQEAALKKELGKLQMDLKIAQEEAHQLSSQCQQLQHALERSKSHMQILQKQLEESQQEASSALVKQNELEDELINSRDRIQQQCTDLLLKSSHIGTLQATQMNHESTIRELELEQYRLKEKISYLEEERNLLQNKNQSLDERQCQQRLALEKYLNEEKEMQQRNYEKEILNLQRNHKDETTTLKENSRKNVAELSQKHQVALDSLHETNEKEQKKMQSEMDQKLEKERLQLEEEKHQLRQQLENLREELTAKLNTANQEVCRLQDLVKKSEQGLGSAEGHISSLKDAQERLQKELDYSRAKLRETSDSLSSAQGELEHQRQEYEARLTTAKEEEKLQLKKFEQDLEQKWKATLRQQHENLREELGKQHSEETRSALAHLSHLKEQDINADKVIWQKKVEDLMNQRHFLGEALQKSISNISLLKQNLEMQLSESQASLQKLQCQFNHERQRLTQQLQEMQEEHKQRQMSVEDAHQIAIRKLEESKERELTEMEEGLYQQHMEELQSLKETHRLNIETLQKETRQQLQNLKTELEEEGVALLASVRSELNYQHAIAIDQLSQGQQQELAGARKELDWTIDLHRLKEEELLERISKLEEEAQRREHRIKELDEENLSVHENLNTLTKELEMKGKEVLKIRSEANQQIRAYEQDIHKKQEKELKDLEAARMREMQSMLTEFDKAQELLKEKISVSEHMLEEAEEKYRNREARPEDLQFINELKEMITERDQLMKKLMDDKKFYQLELVNRETNFNKVFNANPNVGVINPLAKQKKKNDKIASRFVSAPNLSAVESAGVGNGQQQNNRLEPIPNSPVHDVGFNSVKPLPQPIPPKETKRFLSPPQTETPPEPVSPSDPQPQEWFARYFTF</sequence>
<keyword evidence="1 2" id="KW-0175">Coiled coil</keyword>